<dbReference type="Proteomes" id="UP001310022">
    <property type="component" value="Unassembled WGS sequence"/>
</dbReference>
<proteinExistence type="predicted"/>
<dbReference type="Gene3D" id="3.50.70.10">
    <property type="match status" value="1"/>
</dbReference>
<feature type="domain" description="Chalcone isomerase" evidence="2">
    <location>
        <begin position="23"/>
        <end position="187"/>
    </location>
</feature>
<dbReference type="Pfam" id="PF16036">
    <property type="entry name" value="Chalcone_3"/>
    <property type="match status" value="1"/>
</dbReference>
<name>A0AAN5AK51_9BACT</name>
<organism evidence="3 4">
    <name type="scientific">Persicobacter diffluens</name>
    <dbReference type="NCBI Taxonomy" id="981"/>
    <lineage>
        <taxon>Bacteria</taxon>
        <taxon>Pseudomonadati</taxon>
        <taxon>Bacteroidota</taxon>
        <taxon>Cytophagia</taxon>
        <taxon>Cytophagales</taxon>
        <taxon>Persicobacteraceae</taxon>
        <taxon>Persicobacter</taxon>
    </lineage>
</organism>
<evidence type="ECO:0000256" key="1">
    <source>
        <dbReference type="SAM" id="SignalP"/>
    </source>
</evidence>
<reference evidence="3 4" key="1">
    <citation type="submission" date="2021-12" db="EMBL/GenBank/DDBJ databases">
        <title>Genome sequencing of bacteria with rrn-lacking chromosome and rrn-plasmid.</title>
        <authorList>
            <person name="Anda M."/>
            <person name="Iwasaki W."/>
        </authorList>
    </citation>
    <scope>NUCLEOTIDE SEQUENCE [LARGE SCALE GENOMIC DNA]</scope>
    <source>
        <strain evidence="3 4">NBRC 15940</strain>
    </source>
</reference>
<gene>
    <name evidence="3" type="ORF">PEDI_06530</name>
</gene>
<keyword evidence="1" id="KW-0732">Signal</keyword>
<accession>A0AAN5AK51</accession>
<feature type="signal peptide" evidence="1">
    <location>
        <begin position="1"/>
        <end position="21"/>
    </location>
</feature>
<sequence length="188" mass="20274">MNPLRYFLMAFALLFCLQAEAQKEVSGVKLAANVTVAGKKLDLVGAGTRSKYFMDLYVGALYLGQASNDGMAIVNADEIQSVQLTIISGMVTRDKFTSSTMDGFKASTGGNLAPIQKEIDQFMGAFADDIEKQDTFTFNYVPAKGTEVLKNGKLMTTIEGVAFKKALYGIWLGNKPADKALKAGMLGK</sequence>
<comment type="caution">
    <text evidence="3">The sequence shown here is derived from an EMBL/GenBank/DDBJ whole genome shotgun (WGS) entry which is preliminary data.</text>
</comment>
<dbReference type="SUPFAM" id="SSF54626">
    <property type="entry name" value="Chalcone isomerase"/>
    <property type="match status" value="1"/>
</dbReference>
<keyword evidence="3" id="KW-0413">Isomerase</keyword>
<dbReference type="InterPro" id="IPR016087">
    <property type="entry name" value="Chalcone_isomerase"/>
</dbReference>
<dbReference type="InterPro" id="IPR036298">
    <property type="entry name" value="Chalcone_isomerase_sf"/>
</dbReference>
<evidence type="ECO:0000313" key="4">
    <source>
        <dbReference type="Proteomes" id="UP001310022"/>
    </source>
</evidence>
<evidence type="ECO:0000313" key="3">
    <source>
        <dbReference type="EMBL" id="GJM60101.1"/>
    </source>
</evidence>
<feature type="chain" id="PRO_5042968863" evidence="1">
    <location>
        <begin position="22"/>
        <end position="188"/>
    </location>
</feature>
<dbReference type="RefSeq" id="WP_338235968.1">
    <property type="nucleotide sequence ID" value="NZ_BQKE01000001.1"/>
</dbReference>
<protein>
    <submittedName>
        <fullName evidence="3">Chalcone isomerase</fullName>
    </submittedName>
</protein>
<evidence type="ECO:0000259" key="2">
    <source>
        <dbReference type="Pfam" id="PF16036"/>
    </source>
</evidence>
<dbReference type="GO" id="GO:0016872">
    <property type="term" value="F:intramolecular lyase activity"/>
    <property type="evidence" value="ECO:0007669"/>
    <property type="project" value="InterPro"/>
</dbReference>
<keyword evidence="4" id="KW-1185">Reference proteome</keyword>
<dbReference type="AlphaFoldDB" id="A0AAN5AK51"/>
<dbReference type="EMBL" id="BQKE01000001">
    <property type="protein sequence ID" value="GJM60101.1"/>
    <property type="molecule type" value="Genomic_DNA"/>
</dbReference>
<dbReference type="SMR" id="A0AAN5AK51"/>
<dbReference type="InterPro" id="IPR016088">
    <property type="entry name" value="Chalcone_isomerase_3-sand"/>
</dbReference>